<feature type="domain" description="DUF7222" evidence="1">
    <location>
        <begin position="2"/>
        <end position="139"/>
    </location>
</feature>
<gene>
    <name evidence="3" type="ORF">184DA_237</name>
    <name evidence="2" type="ORF">184DA_4</name>
</gene>
<reference evidence="2" key="1">
    <citation type="submission" date="2023-11" db="EMBL/GenBank/DDBJ databases">
        <title>Characterization of a newly isolated phage infecting non-aureus staphylococci isolated from bovine mastitis.</title>
        <authorList>
            <person name="Wanecka A."/>
            <person name="Marynowska M."/>
            <person name="Wesolowski W."/>
            <person name="Bloch S."/>
            <person name="Nejman-Falenczyk B."/>
            <person name="Neumann J."/>
            <person name="Krol J."/>
            <person name="Florek M."/>
            <person name="Ulanicki K."/>
            <person name="Napierala A."/>
            <person name="Twardon J."/>
            <person name="Wolska B."/>
            <person name="Porebska J."/>
            <person name="Ziubrzycka A."/>
            <person name="Czeretowicz I."/>
            <person name="Benisz M."/>
        </authorList>
    </citation>
    <scope>NUCLEOTIDE SEQUENCE</scope>
</reference>
<sequence length="161" mass="18622">MTNTIQEFLQGQEESTVKDVATYGVQSGAIGELIYTSDVVDFFNRYEQDITDVITEYLEGITGERYFNLLDYELMRDLEDYANVEFQHEDTYIELEYFEAERIANADVEGFEDMDEDEQGDVISECLEFVELDIQDTDKVQFVNLAVEIVAQELAEERGDI</sequence>
<protein>
    <recommendedName>
        <fullName evidence="1">DUF7222 domain-containing protein</fullName>
    </recommendedName>
</protein>
<evidence type="ECO:0000313" key="3">
    <source>
        <dbReference type="EMBL" id="WVX90841.1"/>
    </source>
</evidence>
<dbReference type="InterPro" id="IPR055646">
    <property type="entry name" value="DUF7222"/>
</dbReference>
<accession>A0AAU6MWX9</accession>
<proteinExistence type="predicted"/>
<dbReference type="Pfam" id="PF23864">
    <property type="entry name" value="DUF7222"/>
    <property type="match status" value="1"/>
</dbReference>
<organism evidence="2">
    <name type="scientific">Staphylococcus phage 184DA</name>
    <dbReference type="NCBI Taxonomy" id="3110532"/>
    <lineage>
        <taxon>Viruses</taxon>
        <taxon>Duplodnaviria</taxon>
        <taxon>Heunggongvirae</taxon>
        <taxon>Uroviricota</taxon>
        <taxon>Caudoviricetes</taxon>
    </lineage>
</organism>
<dbReference type="EMBL" id="OR885926">
    <property type="protein sequence ID" value="WVX90610.1"/>
    <property type="molecule type" value="Genomic_DNA"/>
</dbReference>
<name>A0AAU6MWX9_9CAUD</name>
<dbReference type="EMBL" id="OR885926">
    <property type="protein sequence ID" value="WVX90841.1"/>
    <property type="molecule type" value="Genomic_DNA"/>
</dbReference>
<evidence type="ECO:0000313" key="2">
    <source>
        <dbReference type="EMBL" id="WVX90610.1"/>
    </source>
</evidence>
<evidence type="ECO:0000259" key="1">
    <source>
        <dbReference type="Pfam" id="PF23864"/>
    </source>
</evidence>